<evidence type="ECO:0000313" key="4">
    <source>
        <dbReference type="Proteomes" id="UP000001072"/>
    </source>
</evidence>
<name>F4S3A6_MELLP</name>
<dbReference type="KEGG" id="mlr:MELLADRAFT_92935"/>
<evidence type="ECO:0000256" key="1">
    <source>
        <dbReference type="SAM" id="MobiDB-lite"/>
    </source>
</evidence>
<protein>
    <recommendedName>
        <fullName evidence="2">Tet-like 2OG-Fe(II) oxygenase domain-containing protein</fullName>
    </recommendedName>
</protein>
<dbReference type="InterPro" id="IPR046798">
    <property type="entry name" value="2OG-FeII_Oxy_6"/>
</dbReference>
<proteinExistence type="predicted"/>
<dbReference type="HOGENOM" id="CLU_1115950_0_0_1"/>
<dbReference type="Proteomes" id="UP000001072">
    <property type="component" value="Unassembled WGS sequence"/>
</dbReference>
<dbReference type="RefSeq" id="XP_007415949.1">
    <property type="nucleotide sequence ID" value="XM_007415887.1"/>
</dbReference>
<dbReference type="AlphaFoldDB" id="F4S3A6"/>
<evidence type="ECO:0000313" key="3">
    <source>
        <dbReference type="EMBL" id="EGG00875.1"/>
    </source>
</evidence>
<feature type="region of interest" description="Disordered" evidence="1">
    <location>
        <begin position="1"/>
        <end position="36"/>
    </location>
</feature>
<dbReference type="VEuPathDB" id="FungiDB:MELLADRAFT_92935"/>
<organism evidence="4">
    <name type="scientific">Melampsora larici-populina (strain 98AG31 / pathotype 3-4-7)</name>
    <name type="common">Poplar leaf rust fungus</name>
    <dbReference type="NCBI Taxonomy" id="747676"/>
    <lineage>
        <taxon>Eukaryota</taxon>
        <taxon>Fungi</taxon>
        <taxon>Dikarya</taxon>
        <taxon>Basidiomycota</taxon>
        <taxon>Pucciniomycotina</taxon>
        <taxon>Pucciniomycetes</taxon>
        <taxon>Pucciniales</taxon>
        <taxon>Melampsoraceae</taxon>
        <taxon>Melampsora</taxon>
    </lineage>
</organism>
<accession>F4S3A6</accession>
<gene>
    <name evidence="3" type="ORF">MELLADRAFT_92935</name>
</gene>
<reference evidence="4" key="1">
    <citation type="journal article" date="2011" name="Proc. Natl. Acad. Sci. U.S.A.">
        <title>Obligate biotrophy features unraveled by the genomic analysis of rust fungi.</title>
        <authorList>
            <person name="Duplessis S."/>
            <person name="Cuomo C.A."/>
            <person name="Lin Y.-C."/>
            <person name="Aerts A."/>
            <person name="Tisserant E."/>
            <person name="Veneault-Fourrey C."/>
            <person name="Joly D.L."/>
            <person name="Hacquard S."/>
            <person name="Amselem J."/>
            <person name="Cantarel B.L."/>
            <person name="Chiu R."/>
            <person name="Coutinho P.M."/>
            <person name="Feau N."/>
            <person name="Field M."/>
            <person name="Frey P."/>
            <person name="Gelhaye E."/>
            <person name="Goldberg J."/>
            <person name="Grabherr M.G."/>
            <person name="Kodira C.D."/>
            <person name="Kohler A."/>
            <person name="Kuees U."/>
            <person name="Lindquist E.A."/>
            <person name="Lucas S.M."/>
            <person name="Mago R."/>
            <person name="Mauceli E."/>
            <person name="Morin E."/>
            <person name="Murat C."/>
            <person name="Pangilinan J.L."/>
            <person name="Park R."/>
            <person name="Pearson M."/>
            <person name="Quesneville H."/>
            <person name="Rouhier N."/>
            <person name="Sakthikumar S."/>
            <person name="Salamov A.A."/>
            <person name="Schmutz J."/>
            <person name="Selles B."/>
            <person name="Shapiro H."/>
            <person name="Tanguay P."/>
            <person name="Tuskan G.A."/>
            <person name="Henrissat B."/>
            <person name="Van de Peer Y."/>
            <person name="Rouze P."/>
            <person name="Ellis J.G."/>
            <person name="Dodds P.N."/>
            <person name="Schein J.E."/>
            <person name="Zhong S."/>
            <person name="Hamelin R.C."/>
            <person name="Grigoriev I.V."/>
            <person name="Szabo L.J."/>
            <person name="Martin F."/>
        </authorList>
    </citation>
    <scope>NUCLEOTIDE SEQUENCE [LARGE SCALE GENOMIC DNA]</scope>
    <source>
        <strain evidence="4">98AG31 / pathotype 3-4-7</strain>
    </source>
</reference>
<dbReference type="EMBL" id="GL883143">
    <property type="protein sequence ID" value="EGG00875.1"/>
    <property type="molecule type" value="Genomic_DNA"/>
</dbReference>
<keyword evidence="4" id="KW-1185">Reference proteome</keyword>
<dbReference type="GeneID" id="18936415"/>
<dbReference type="InParanoid" id="F4S3A6"/>
<sequence>MPKYKPRSTRESRLNRPIQKHEERPKYPPNAQAAKKAELTEKYGLPSDAKFLFFKKGRRFSKPRLSLSYGTVVCLDQDTFELLLVVRFVEKADGTPGLFESYDHSISTVYWHARARGEIKTNAATYRGRRPGRKFGRMHAAGFCPGYDAKVKGGHYTWNATTAADFRKMEADLKRQDNLPQIESFFAERFSGLSLSAFESNAAIAAQTHAPSWANESFYVSPNAKVFGSNIVVTFDEFVNKRHKDCDETKYAFGLFSLID</sequence>
<evidence type="ECO:0000259" key="2">
    <source>
        <dbReference type="Pfam" id="PF20515"/>
    </source>
</evidence>
<feature type="domain" description="Tet-like 2OG-Fe(II) oxygenase" evidence="2">
    <location>
        <begin position="130"/>
        <end position="259"/>
    </location>
</feature>
<dbReference type="Pfam" id="PF20515">
    <property type="entry name" value="2OG-FeII_Oxy_6"/>
    <property type="match status" value="1"/>
</dbReference>
<feature type="compositionally biased region" description="Basic and acidic residues" evidence="1">
    <location>
        <begin position="8"/>
        <end position="26"/>
    </location>
</feature>